<dbReference type="GO" id="GO:0042176">
    <property type="term" value="P:regulation of protein catabolic process"/>
    <property type="evidence" value="ECO:0007669"/>
    <property type="project" value="UniProtKB-UniRule"/>
</dbReference>
<dbReference type="Pfam" id="PF21505">
    <property type="entry name" value="RPN2_N"/>
    <property type="match status" value="1"/>
</dbReference>
<dbReference type="GO" id="GO:0030234">
    <property type="term" value="F:enzyme regulator activity"/>
    <property type="evidence" value="ECO:0007669"/>
    <property type="project" value="UniProtKB-UniRule"/>
</dbReference>
<dbReference type="CDD" id="cd00313">
    <property type="entry name" value="ATP-synt_Fo_Vo_Ao_c"/>
    <property type="match status" value="1"/>
</dbReference>
<evidence type="ECO:0000259" key="6">
    <source>
        <dbReference type="Pfam" id="PF18004"/>
    </source>
</evidence>
<dbReference type="PANTHER" id="PTHR10943:SF2">
    <property type="entry name" value="26S PROTEASOME NON-ATPASE REGULATORY SUBUNIT 1"/>
    <property type="match status" value="1"/>
</dbReference>
<gene>
    <name evidence="8" type="primary">RPN2A_6</name>
    <name evidence="8" type="ORF">CK203_096248</name>
</gene>
<evidence type="ECO:0000256" key="4">
    <source>
        <dbReference type="PIRNR" id="PIRNR015947"/>
    </source>
</evidence>
<dbReference type="SUPFAM" id="SSF48371">
    <property type="entry name" value="ARM repeat"/>
    <property type="match status" value="1"/>
</dbReference>
<comment type="function">
    <text evidence="4">Acts as a regulatory subunit of the 26S proteasome which is involved in the ATP-dependent degradation of ubiquitinated proteins.</text>
</comment>
<evidence type="ECO:0000256" key="5">
    <source>
        <dbReference type="SAM" id="MobiDB-lite"/>
    </source>
</evidence>
<evidence type="ECO:0000256" key="2">
    <source>
        <dbReference type="ARBA" id="ARBA00022737"/>
    </source>
</evidence>
<evidence type="ECO:0000256" key="3">
    <source>
        <dbReference type="ARBA" id="ARBA00022942"/>
    </source>
</evidence>
<protein>
    <recommendedName>
        <fullName evidence="4">26S proteasome non-ATPase regulatory subunit 1 homolog</fullName>
    </recommendedName>
</protein>
<dbReference type="GO" id="GO:0008540">
    <property type="term" value="C:proteasome regulatory particle, base subcomplex"/>
    <property type="evidence" value="ECO:0007669"/>
    <property type="project" value="UniProtKB-UniRule"/>
</dbReference>
<comment type="similarity">
    <text evidence="1 4">Belongs to the proteasome subunit S1 family.</text>
</comment>
<dbReference type="Pfam" id="PF18004">
    <property type="entry name" value="RPN2_C"/>
    <property type="match status" value="1"/>
</dbReference>
<evidence type="ECO:0000313" key="9">
    <source>
        <dbReference type="Proteomes" id="UP000288805"/>
    </source>
</evidence>
<feature type="domain" description="26S proteasome non-ATPase regulatory subunit 1/RPN2 N-terminal" evidence="7">
    <location>
        <begin position="23"/>
        <end position="282"/>
    </location>
</feature>
<feature type="domain" description="26S proteasome regulatory subunit RPN2 C-terminal" evidence="6">
    <location>
        <begin position="662"/>
        <end position="774"/>
    </location>
</feature>
<evidence type="ECO:0000256" key="1">
    <source>
        <dbReference type="ARBA" id="ARBA00006308"/>
    </source>
</evidence>
<dbReference type="Proteomes" id="UP000288805">
    <property type="component" value="Unassembled WGS sequence"/>
</dbReference>
<accession>A0A438FCF2</accession>
<dbReference type="AlphaFoldDB" id="A0A438FCF2"/>
<dbReference type="InterPro" id="IPR048570">
    <property type="entry name" value="PSMD1_RPN2_N"/>
</dbReference>
<dbReference type="InterPro" id="IPR016642">
    <property type="entry name" value="26S_Psome_Rpn2"/>
</dbReference>
<dbReference type="InterPro" id="IPR016024">
    <property type="entry name" value="ARM-type_fold"/>
</dbReference>
<dbReference type="InterPro" id="IPR002015">
    <property type="entry name" value="Proteasome/cyclosome_rpt"/>
</dbReference>
<reference evidence="8 9" key="1">
    <citation type="journal article" date="2018" name="PLoS Genet.">
        <title>Population sequencing reveals clonal diversity and ancestral inbreeding in the grapevine cultivar Chardonnay.</title>
        <authorList>
            <person name="Roach M.J."/>
            <person name="Johnson D.L."/>
            <person name="Bohlmann J."/>
            <person name="van Vuuren H.J."/>
            <person name="Jones S.J."/>
            <person name="Pretorius I.S."/>
            <person name="Schmidt S.A."/>
            <person name="Borneman A.R."/>
        </authorList>
    </citation>
    <scope>NUCLEOTIDE SEQUENCE [LARGE SCALE GENOMIC DNA]</scope>
    <source>
        <strain evidence="9">cv. Chardonnay</strain>
        <tissue evidence="8">Leaf</tissue>
    </source>
</reference>
<sequence>MIRPTGKLWGLGKVTGMKHGHRKVFYYLGELNDSLSYALGAGPLFDVSEDSDYVHTLLAKAIDEYASLKSKAAESNNEALVDPRLEAIVERMLDKCIVDGRYQQAMGMAVECRRLDKLEEAITRSDNVHGTLSYCINISHSFVNRREYRHEVWIFDLLPSPAFLPDASASMFFVVFVKVYQKLPSPDYLSICQCLMFLDEPEGLNLLNQCKPGNNDTDSTQNGNPGASEDVEMADGSHASNGSLHEMDPIEASYAERLTKIKGVLSGETLIQLTLQFLYSHNKSDLLILKTIKQSVEMRNSVCHSATIYANAIMHAGTTVDTFLRENLDWLSRATNWAKFSATAGLGVIHRGHLQQGRSLMAPYLPQSGAGGVAVHTQKVEPSMLLVIQHGACLGLGLAALGTADEDVYDDIKNVLYTDSAVAGEAAGISMGLLMHEKIIRGLALGIALTVYGREEEADTLIEQMTRDQDPILRYGGMYALALAYQGTANNKAIRQLLHFAVSDVSDDVRRTAVLALGLLELSPCYLSPYNPHVRYGAALAVGISCAGTGLSEANIFARALTSDVVDFVRQGALIAMAMVMVQISESSDSRVGTFRRQLEKIILDKHEDTMSKMGAILASGILDAGGRNVTIRLLSKTKHDKVTAVLVLLFQPVLYLDQPPVPTATSTVKLPTAVLSTSAKAKARAKKEAEQKGNAESQLGQSLHLPVKVLEEENPLLRRMETLCSCSGDSPSEKKAEPEASFEILTNPARVVPAQEKFIKFLEESRYVPVKLAPSGLFS</sequence>
<organism evidence="8 9">
    <name type="scientific">Vitis vinifera</name>
    <name type="common">Grape</name>
    <dbReference type="NCBI Taxonomy" id="29760"/>
    <lineage>
        <taxon>Eukaryota</taxon>
        <taxon>Viridiplantae</taxon>
        <taxon>Streptophyta</taxon>
        <taxon>Embryophyta</taxon>
        <taxon>Tracheophyta</taxon>
        <taxon>Spermatophyta</taxon>
        <taxon>Magnoliopsida</taxon>
        <taxon>eudicotyledons</taxon>
        <taxon>Gunneridae</taxon>
        <taxon>Pentapetalae</taxon>
        <taxon>rosids</taxon>
        <taxon>Vitales</taxon>
        <taxon>Vitaceae</taxon>
        <taxon>Viteae</taxon>
        <taxon>Vitis</taxon>
    </lineage>
</organism>
<comment type="caution">
    <text evidence="8">The sequence shown here is derived from an EMBL/GenBank/DDBJ whole genome shotgun (WGS) entry which is preliminary data.</text>
</comment>
<proteinExistence type="inferred from homology"/>
<dbReference type="EMBL" id="QGNW01001048">
    <property type="protein sequence ID" value="RVW57669.1"/>
    <property type="molecule type" value="Genomic_DNA"/>
</dbReference>
<feature type="compositionally biased region" description="Polar residues" evidence="5">
    <location>
        <begin position="210"/>
        <end position="225"/>
    </location>
</feature>
<name>A0A438FCF2_VITVI</name>
<evidence type="ECO:0000313" key="8">
    <source>
        <dbReference type="EMBL" id="RVW57669.1"/>
    </source>
</evidence>
<evidence type="ECO:0000259" key="7">
    <source>
        <dbReference type="Pfam" id="PF21505"/>
    </source>
</evidence>
<dbReference type="PIRSF" id="PIRSF015947">
    <property type="entry name" value="26S_Psome_Rpn2"/>
    <property type="match status" value="1"/>
</dbReference>
<dbReference type="InterPro" id="IPR011989">
    <property type="entry name" value="ARM-like"/>
</dbReference>
<dbReference type="InterPro" id="IPR040623">
    <property type="entry name" value="RPN2_C"/>
</dbReference>
<keyword evidence="2" id="KW-0677">Repeat</keyword>
<dbReference type="Pfam" id="PF01851">
    <property type="entry name" value="PC_rep"/>
    <property type="match status" value="1"/>
</dbReference>
<feature type="region of interest" description="Disordered" evidence="5">
    <location>
        <begin position="210"/>
        <end position="244"/>
    </location>
</feature>
<comment type="subunit">
    <text evidence="4">Component of the 19S regulatory particle (RP/PA700) base subcomplex of the 26S proteasome. The 26S proteasome is composed of a core protease (CP), known as the 20S proteasome, capped at one or both ends by the 19S regulatory particle (RP/PA700).</text>
</comment>
<dbReference type="PANTHER" id="PTHR10943">
    <property type="entry name" value="26S PROTEASOME NON-ATPASE REGULATORY SUBUNIT"/>
    <property type="match status" value="1"/>
</dbReference>
<keyword evidence="3 4" id="KW-0647">Proteasome</keyword>
<dbReference type="Gene3D" id="1.25.10.10">
    <property type="entry name" value="Leucine-rich Repeat Variant"/>
    <property type="match status" value="1"/>
</dbReference>